<organism evidence="3">
    <name type="scientific">Gaeumannomyces tritici (strain R3-111a-1)</name>
    <name type="common">Wheat and barley take-all root rot fungus</name>
    <name type="synonym">Gaeumannomyces graminis var. tritici</name>
    <dbReference type="NCBI Taxonomy" id="644352"/>
    <lineage>
        <taxon>Eukaryota</taxon>
        <taxon>Fungi</taxon>
        <taxon>Dikarya</taxon>
        <taxon>Ascomycota</taxon>
        <taxon>Pezizomycotina</taxon>
        <taxon>Sordariomycetes</taxon>
        <taxon>Sordariomycetidae</taxon>
        <taxon>Magnaporthales</taxon>
        <taxon>Magnaporthaceae</taxon>
        <taxon>Gaeumannomyces</taxon>
    </lineage>
</organism>
<dbReference type="InterPro" id="IPR052957">
    <property type="entry name" value="Auxin_embryo_med"/>
</dbReference>
<feature type="compositionally biased region" description="Acidic residues" evidence="1">
    <location>
        <begin position="1375"/>
        <end position="1395"/>
    </location>
</feature>
<name>J3NVK6_GAET3</name>
<dbReference type="PANTHER" id="PTHR32387">
    <property type="entry name" value="WU:FJ29H11"/>
    <property type="match status" value="1"/>
</dbReference>
<dbReference type="STRING" id="644352.J3NVK6"/>
<dbReference type="EnsemblFungi" id="EJT75384">
    <property type="protein sequence ID" value="EJT75384"/>
    <property type="gene ID" value="GGTG_05321"/>
</dbReference>
<reference evidence="5" key="1">
    <citation type="submission" date="2010-07" db="EMBL/GenBank/DDBJ databases">
        <title>The genome sequence of Gaeumannomyces graminis var. tritici strain R3-111a-1.</title>
        <authorList>
            <consortium name="The Broad Institute Genome Sequencing Platform"/>
            <person name="Ma L.-J."/>
            <person name="Dead R."/>
            <person name="Young S."/>
            <person name="Zeng Q."/>
            <person name="Koehrsen M."/>
            <person name="Alvarado L."/>
            <person name="Berlin A."/>
            <person name="Chapman S.B."/>
            <person name="Chen Z."/>
            <person name="Freedman E."/>
            <person name="Gellesch M."/>
            <person name="Goldberg J."/>
            <person name="Griggs A."/>
            <person name="Gujja S."/>
            <person name="Heilman E.R."/>
            <person name="Heiman D."/>
            <person name="Hepburn T."/>
            <person name="Howarth C."/>
            <person name="Jen D."/>
            <person name="Larson L."/>
            <person name="Mehta T."/>
            <person name="Neiman D."/>
            <person name="Pearson M."/>
            <person name="Roberts A."/>
            <person name="Saif S."/>
            <person name="Shea T."/>
            <person name="Shenoy N."/>
            <person name="Sisk P."/>
            <person name="Stolte C."/>
            <person name="Sykes S."/>
            <person name="Walk T."/>
            <person name="White J."/>
            <person name="Yandava C."/>
            <person name="Haas B."/>
            <person name="Nusbaum C."/>
            <person name="Birren B."/>
        </authorList>
    </citation>
    <scope>NUCLEOTIDE SEQUENCE [LARGE SCALE GENOMIC DNA]</scope>
    <source>
        <strain evidence="5">R3-111a-1</strain>
    </source>
</reference>
<dbReference type="Gene3D" id="3.30.565.10">
    <property type="entry name" value="Histidine kinase-like ATPase, C-terminal domain"/>
    <property type="match status" value="1"/>
</dbReference>
<dbReference type="InterPro" id="IPR058210">
    <property type="entry name" value="SACS/Nov_dom"/>
</dbReference>
<dbReference type="PANTHER" id="PTHR32387:SF0">
    <property type="entry name" value="PROTEIN NO VEIN"/>
    <property type="match status" value="1"/>
</dbReference>
<dbReference type="eggNOG" id="ENOG502QQIR">
    <property type="taxonomic scope" value="Eukaryota"/>
</dbReference>
<sequence>MSTSQDAKQAVLDIAKKHGFVDDEYWRRLRQLDPKIERVFQESFLAMGEFNGHMIKTLAKNIYSSDARFVFELLQNADDSRFQRARVRGDLPSIAFHVHPGRIVVECNEDGFTKRDLSAICAVGQSTKSGSHGYIGAKGIGFKSVFSAAWKVYIQSGYFSFYFKHRKGDLGLGMILPIWVDGDDDNDTQNELPSPSPVTRMTLHLHDKGDPEELEHLHNIILKQLDGLQPTCLLFLRNLRRIQVISYDDGGRTTKSREFRQIGDAENHRVTLESTVTDQGGEATTEERHFHVTRHMASNLSRSQNRELSGPEEKSRAFSEAEVVLAFPLTGCSAPVVGRQEIFAFLPVEDSTFKFLINSDFDTTASRQRIVTTSRRNIDLLDGIAAAFLTAVLQFCEHESLCYTWPMFLPASDDKLSQFWSGLHDRIKQLITGTPVLRSRHSAHLRRIQDVVILADDATDEDGGPLLDCCVRDPYLSDAYRLSSRQVLQKYGLQVLSLEISVALLKSDLNSSSSKMKAKSTSDGWHSATAKLFSKCFERGFQNLISELKDLPLLPLASGAWVSANSGVVHMPITIRGIPIPPGLDMRVLDSSAAKNHDRSGLFRHLGAVEASVSHVRSAVLKVYSPPIRSHVGVAVSKAQLHFLYLASRLEKTPSDLKNIYVYLKVGPAAYPHRQDVYLPGGHAYGPEALLEPAGDAPGLQVAFLHPIYLEDVPTLPGSQDPSWREWLLKHLDIRERLRIVDRNGDSLSEIWIYVASQRPGKLLGLLEHAWQDEGPLVQNSSALTSALKDTDAKRLCGLSFHSDCTLGSTWLPLPGLQQKKLRFMAASDPFPFLELEEAGSAVQLTAKWGFLEQFGVGIGVGDEVDFLLDVLYWINPTSDETYEGKALDVYSTIQAKLFGLESQDRKRAIRKIRSFIDKYALVVAPSDVSHTMDWVARDDCLWEGPPGMETRPAVKCSYTCLCGDDAEKLDLVSRFFKQTLEIPDASSEHIVQELDWMRKHDQGDFDRIYGFYRYLSKIATPTQDTRLAFESKHRIFVPQGSSRGWYKTSQCLWSSTADIQGKVTLNDHYEDLKDFFLEILGVKTLTAQMVYDDLKQTTPEASVERVKNTIESFSSLLRAEPSSRLDPRELIQAAFLPVRYPGGPVVLRSAEANFAIVDREYLGELFRDRIKLLDYSLEDVRRLTPFFRWAGLEHCYLSRCTREITSASSESTRPIKMPSRRLRSKAHAILRVAATFNSPRYEADQNGLYQLLRTAQMLETDRISTMFSISQDGHCIDVEQAEGDLHIDETPSALTVFVPSNKKKQEVCYHLALPKSLGAWLMRDPTTQIQDTVEEAAVTTLAAILNASASEVVINSILDGCGIVNVPLPREAGTDDEAETDTEAEAEDAEEDGESAAGPPGQLITPDGSSFEAWDDDDGGDSSIVISTSVAASRLARRDPSMLRAVAVVPEPLPSGEDRQYIRILDGVLKAARAASFPSKGAFSMAALQAALPAIDHAAGFGSFDGFDGRDQIGSRFRSSTKLERDKKIGAAGELYVFELLSRLEPALSGWGRGNWQSSIRKYVAEHQDYADMEPWYGIETADITYADSEGDLTALLVDRGYLDGDLWRGARPRYLIEVKSTTGPCGVPFYMSKGQYQMMKHSHAGTNRRKVYMIARVFDIGGSRTGMRVYVDPEQMRLDNALAFTAEAWSVVPGPSA</sequence>
<dbReference type="RefSeq" id="XP_009221384.1">
    <property type="nucleotide sequence ID" value="XM_009223120.1"/>
</dbReference>
<dbReference type="EMBL" id="GL385397">
    <property type="protein sequence ID" value="EJT75384.1"/>
    <property type="molecule type" value="Genomic_DNA"/>
</dbReference>
<dbReference type="SUPFAM" id="SSF55874">
    <property type="entry name" value="ATPase domain of HSP90 chaperone/DNA topoisomerase II/histidine kinase"/>
    <property type="match status" value="1"/>
</dbReference>
<evidence type="ECO:0000313" key="4">
    <source>
        <dbReference type="EnsemblFungi" id="EJT75384"/>
    </source>
</evidence>
<evidence type="ECO:0000313" key="5">
    <source>
        <dbReference type="Proteomes" id="UP000006039"/>
    </source>
</evidence>
<proteinExistence type="predicted"/>
<evidence type="ECO:0000259" key="2">
    <source>
        <dbReference type="Pfam" id="PF25794"/>
    </source>
</evidence>
<accession>J3NVK6</accession>
<dbReference type="VEuPathDB" id="FungiDB:GGTG_05321"/>
<evidence type="ECO:0000313" key="3">
    <source>
        <dbReference type="EMBL" id="EJT75384.1"/>
    </source>
</evidence>
<dbReference type="HOGENOM" id="CLU_000570_3_0_1"/>
<reference evidence="4" key="4">
    <citation type="journal article" date="2015" name="G3 (Bethesda)">
        <title>Genome sequences of three phytopathogenic species of the Magnaporthaceae family of fungi.</title>
        <authorList>
            <person name="Okagaki L.H."/>
            <person name="Nunes C.C."/>
            <person name="Sailsbery J."/>
            <person name="Clay B."/>
            <person name="Brown D."/>
            <person name="John T."/>
            <person name="Oh Y."/>
            <person name="Young N."/>
            <person name="Fitzgerald M."/>
            <person name="Haas B.J."/>
            <person name="Zeng Q."/>
            <person name="Young S."/>
            <person name="Adiconis X."/>
            <person name="Fan L."/>
            <person name="Levin J.Z."/>
            <person name="Mitchell T.K."/>
            <person name="Okubara P.A."/>
            <person name="Farman M.L."/>
            <person name="Kohn L.M."/>
            <person name="Birren B."/>
            <person name="Ma L.-J."/>
            <person name="Dean R.A."/>
        </authorList>
    </citation>
    <scope>NUCLEOTIDE SEQUENCE</scope>
    <source>
        <strain evidence="4">R3-111a-1</strain>
    </source>
</reference>
<keyword evidence="5" id="KW-1185">Reference proteome</keyword>
<reference evidence="4" key="5">
    <citation type="submission" date="2018-04" db="UniProtKB">
        <authorList>
            <consortium name="EnsemblFungi"/>
        </authorList>
    </citation>
    <scope>IDENTIFICATION</scope>
    <source>
        <strain evidence="4">R3-111a-1</strain>
    </source>
</reference>
<dbReference type="GeneID" id="20345779"/>
<reference evidence="3" key="3">
    <citation type="submission" date="2010-09" db="EMBL/GenBank/DDBJ databases">
        <title>Annotation of Gaeumannomyces graminis var. tritici R3-111a-1.</title>
        <authorList>
            <consortium name="The Broad Institute Genome Sequencing Platform"/>
            <person name="Ma L.-J."/>
            <person name="Dead R."/>
            <person name="Young S.K."/>
            <person name="Zeng Q."/>
            <person name="Gargeya S."/>
            <person name="Fitzgerald M."/>
            <person name="Haas B."/>
            <person name="Abouelleil A."/>
            <person name="Alvarado L."/>
            <person name="Arachchi H.M."/>
            <person name="Berlin A."/>
            <person name="Brown A."/>
            <person name="Chapman S.B."/>
            <person name="Chen Z."/>
            <person name="Dunbar C."/>
            <person name="Freedman E."/>
            <person name="Gearin G."/>
            <person name="Gellesch M."/>
            <person name="Goldberg J."/>
            <person name="Griggs A."/>
            <person name="Gujja S."/>
            <person name="Heiman D."/>
            <person name="Howarth C."/>
            <person name="Larson L."/>
            <person name="Lui A."/>
            <person name="MacDonald P.J.P."/>
            <person name="Mehta T."/>
            <person name="Montmayeur A."/>
            <person name="Murphy C."/>
            <person name="Neiman D."/>
            <person name="Pearson M."/>
            <person name="Priest M."/>
            <person name="Roberts A."/>
            <person name="Saif S."/>
            <person name="Shea T."/>
            <person name="Shenoy N."/>
            <person name="Sisk P."/>
            <person name="Stolte C."/>
            <person name="Sykes S."/>
            <person name="Yandava C."/>
            <person name="Wortman J."/>
            <person name="Nusbaum C."/>
            <person name="Birren B."/>
        </authorList>
    </citation>
    <scope>NUCLEOTIDE SEQUENCE</scope>
    <source>
        <strain evidence="3">R3-111a-1</strain>
    </source>
</reference>
<gene>
    <name evidence="4" type="primary">20345779</name>
    <name evidence="3" type="ORF">GGTG_05321</name>
</gene>
<dbReference type="NCBIfam" id="NF047352">
    <property type="entry name" value="P_loop_sacsin"/>
    <property type="match status" value="1"/>
</dbReference>
<feature type="domain" description="Sacsin/Nov" evidence="2">
    <location>
        <begin position="63"/>
        <end position="147"/>
    </location>
</feature>
<reference evidence="3" key="2">
    <citation type="submission" date="2010-07" db="EMBL/GenBank/DDBJ databases">
        <authorList>
            <consortium name="The Broad Institute Genome Sequencing Platform"/>
            <consortium name="Broad Institute Genome Sequencing Center for Infectious Disease"/>
            <person name="Ma L.-J."/>
            <person name="Dead R."/>
            <person name="Young S."/>
            <person name="Zeng Q."/>
            <person name="Koehrsen M."/>
            <person name="Alvarado L."/>
            <person name="Berlin A."/>
            <person name="Chapman S.B."/>
            <person name="Chen Z."/>
            <person name="Freedman E."/>
            <person name="Gellesch M."/>
            <person name="Goldberg J."/>
            <person name="Griggs A."/>
            <person name="Gujja S."/>
            <person name="Heilman E.R."/>
            <person name="Heiman D."/>
            <person name="Hepburn T."/>
            <person name="Howarth C."/>
            <person name="Jen D."/>
            <person name="Larson L."/>
            <person name="Mehta T."/>
            <person name="Neiman D."/>
            <person name="Pearson M."/>
            <person name="Roberts A."/>
            <person name="Saif S."/>
            <person name="Shea T."/>
            <person name="Shenoy N."/>
            <person name="Sisk P."/>
            <person name="Stolte C."/>
            <person name="Sykes S."/>
            <person name="Walk T."/>
            <person name="White J."/>
            <person name="Yandava C."/>
            <person name="Haas B."/>
            <person name="Nusbaum C."/>
            <person name="Birren B."/>
        </authorList>
    </citation>
    <scope>NUCLEOTIDE SEQUENCE</scope>
    <source>
        <strain evidence="3">R3-111a-1</strain>
    </source>
</reference>
<dbReference type="Pfam" id="PF25794">
    <property type="entry name" value="SACS"/>
    <property type="match status" value="1"/>
</dbReference>
<protein>
    <recommendedName>
        <fullName evidence="2">Sacsin/Nov domain-containing protein</fullName>
    </recommendedName>
</protein>
<dbReference type="InterPro" id="IPR036890">
    <property type="entry name" value="HATPase_C_sf"/>
</dbReference>
<dbReference type="OrthoDB" id="1262810at2759"/>
<feature type="region of interest" description="Disordered" evidence="1">
    <location>
        <begin position="1367"/>
        <end position="1419"/>
    </location>
</feature>
<dbReference type="Proteomes" id="UP000006039">
    <property type="component" value="Unassembled WGS sequence"/>
</dbReference>
<evidence type="ECO:0000256" key="1">
    <source>
        <dbReference type="SAM" id="MobiDB-lite"/>
    </source>
</evidence>